<evidence type="ECO:0000313" key="2">
    <source>
        <dbReference type="EMBL" id="KAF6203988.1"/>
    </source>
</evidence>
<feature type="compositionally biased region" description="Basic and acidic residues" evidence="1">
    <location>
        <begin position="120"/>
        <end position="138"/>
    </location>
</feature>
<feature type="region of interest" description="Disordered" evidence="1">
    <location>
        <begin position="120"/>
        <end position="141"/>
    </location>
</feature>
<evidence type="ECO:0000256" key="1">
    <source>
        <dbReference type="SAM" id="MobiDB-lite"/>
    </source>
</evidence>
<dbReference type="Proteomes" id="UP000466442">
    <property type="component" value="Unassembled WGS sequence"/>
</dbReference>
<evidence type="ECO:0000313" key="3">
    <source>
        <dbReference type="Proteomes" id="UP000466442"/>
    </source>
</evidence>
<reference evidence="2" key="1">
    <citation type="journal article" date="2021" name="Mol. Ecol. Resour.">
        <title>Apolygus lucorum genome provides insights into omnivorousness and mesophyll feeding.</title>
        <authorList>
            <person name="Liu Y."/>
            <person name="Liu H."/>
            <person name="Wang H."/>
            <person name="Huang T."/>
            <person name="Liu B."/>
            <person name="Yang B."/>
            <person name="Yin L."/>
            <person name="Li B."/>
            <person name="Zhang Y."/>
            <person name="Zhang S."/>
            <person name="Jiang F."/>
            <person name="Zhang X."/>
            <person name="Ren Y."/>
            <person name="Wang B."/>
            <person name="Wang S."/>
            <person name="Lu Y."/>
            <person name="Wu K."/>
            <person name="Fan W."/>
            <person name="Wang G."/>
        </authorList>
    </citation>
    <scope>NUCLEOTIDE SEQUENCE</scope>
    <source>
        <strain evidence="2">12Hb</strain>
    </source>
</reference>
<dbReference type="EMBL" id="WIXP02000010">
    <property type="protein sequence ID" value="KAF6203988.1"/>
    <property type="molecule type" value="Genomic_DNA"/>
</dbReference>
<proteinExistence type="predicted"/>
<keyword evidence="3" id="KW-1185">Reference proteome</keyword>
<sequence>MEGTLFTIPVSSSRFRGIGAIVSSTITNYDRNTEKFTGEGWDDEDESTGTVLTKELTHYHRQGRGHAPPRLRDYDEIFNEPDGMECEPNDDYDEGTRPIELVRLRPDDPTLDDSKAVRIDPTEVEHPNENNEERDRKMSVAGGRESAAIVNWCVKERELTALEAETPVTAGTQTTTLRAGEELETKEVSNACCLQPYPLHG</sequence>
<organism evidence="2 3">
    <name type="scientific">Apolygus lucorum</name>
    <name type="common">Small green plant bug</name>
    <name type="synonym">Lygocoris lucorum</name>
    <dbReference type="NCBI Taxonomy" id="248454"/>
    <lineage>
        <taxon>Eukaryota</taxon>
        <taxon>Metazoa</taxon>
        <taxon>Ecdysozoa</taxon>
        <taxon>Arthropoda</taxon>
        <taxon>Hexapoda</taxon>
        <taxon>Insecta</taxon>
        <taxon>Pterygota</taxon>
        <taxon>Neoptera</taxon>
        <taxon>Paraneoptera</taxon>
        <taxon>Hemiptera</taxon>
        <taxon>Heteroptera</taxon>
        <taxon>Panheteroptera</taxon>
        <taxon>Cimicomorpha</taxon>
        <taxon>Miridae</taxon>
        <taxon>Mirini</taxon>
        <taxon>Apolygus</taxon>
    </lineage>
</organism>
<dbReference type="AlphaFoldDB" id="A0A8S9X6I9"/>
<protein>
    <submittedName>
        <fullName evidence="2">Uncharacterized protein</fullName>
    </submittedName>
</protein>
<gene>
    <name evidence="2" type="ORF">GE061_002327</name>
</gene>
<name>A0A8S9X6I9_APOLU</name>
<accession>A0A8S9X6I9</accession>
<comment type="caution">
    <text evidence="2">The sequence shown here is derived from an EMBL/GenBank/DDBJ whole genome shotgun (WGS) entry which is preliminary data.</text>
</comment>